<keyword evidence="3" id="KW-1185">Reference proteome</keyword>
<dbReference type="EMBL" id="JAIZAY010000017">
    <property type="protein sequence ID" value="KAJ8025731.1"/>
    <property type="molecule type" value="Genomic_DNA"/>
</dbReference>
<reference evidence="2" key="1">
    <citation type="submission" date="2021-10" db="EMBL/GenBank/DDBJ databases">
        <title>Tropical sea cucumber genome reveals ecological adaptation and Cuvierian tubules defense mechanism.</title>
        <authorList>
            <person name="Chen T."/>
        </authorList>
    </citation>
    <scope>NUCLEOTIDE SEQUENCE</scope>
    <source>
        <strain evidence="2">Nanhai2018</strain>
        <tissue evidence="2">Muscle</tissue>
    </source>
</reference>
<evidence type="ECO:0000313" key="3">
    <source>
        <dbReference type="Proteomes" id="UP001152320"/>
    </source>
</evidence>
<dbReference type="InterPro" id="IPR052963">
    <property type="entry name" value="Pantetheine_PDE"/>
</dbReference>
<name>A0A9Q1BFD6_HOLLE</name>
<evidence type="ECO:0000259" key="1">
    <source>
        <dbReference type="Pfam" id="PF00149"/>
    </source>
</evidence>
<sequence length="313" mass="36774">MARIFALSDLHVDNLDNMYFVERLSFEKYKDDVLIVAGDVTDNVTLLKSTFLILKKKFKEVVFVPGNHDIWIRERDSWETSDGKFHRLLRLCKALDVKTDPLKVRLRDNTDVWIVPLFSWYSTPEEDAKDSLYIQDPSITSPKDDWSKQMWMDFHHCVWPDDMDETPAKYFSDLNTERCKWNYDAPVISLSHMLPRRELILADADDHRELIKERQRRGLPPVIPNRQGATEHFNFTRFAGSQTIEKQIRQIGSVMHVYGHQHRNRDRTIEGVRYVSHCLGSKHERAKGLIAGMYKWNGPKQIYPKDAINSIEQ</sequence>
<dbReference type="GO" id="GO:0016787">
    <property type="term" value="F:hydrolase activity"/>
    <property type="evidence" value="ECO:0007669"/>
    <property type="project" value="InterPro"/>
</dbReference>
<accession>A0A9Q1BFD6</accession>
<proteinExistence type="predicted"/>
<dbReference type="InterPro" id="IPR004843">
    <property type="entry name" value="Calcineurin-like_PHP"/>
</dbReference>
<protein>
    <recommendedName>
        <fullName evidence="1">Calcineurin-like phosphoesterase domain-containing protein</fullName>
    </recommendedName>
</protein>
<comment type="caution">
    <text evidence="2">The sequence shown here is derived from an EMBL/GenBank/DDBJ whole genome shotgun (WGS) entry which is preliminary data.</text>
</comment>
<dbReference type="PANTHER" id="PTHR36492:SF2">
    <property type="entry name" value="[ACYL-CARRIER-PROTEIN] PHOSPHODIESTERASE PPTH"/>
    <property type="match status" value="1"/>
</dbReference>
<dbReference type="OrthoDB" id="550558at2759"/>
<evidence type="ECO:0000313" key="2">
    <source>
        <dbReference type="EMBL" id="KAJ8025731.1"/>
    </source>
</evidence>
<dbReference type="Proteomes" id="UP001152320">
    <property type="component" value="Chromosome 17"/>
</dbReference>
<dbReference type="CDD" id="cd00838">
    <property type="entry name" value="MPP_superfamily"/>
    <property type="match status" value="2"/>
</dbReference>
<gene>
    <name evidence="2" type="ORF">HOLleu_33366</name>
</gene>
<dbReference type="Pfam" id="PF00149">
    <property type="entry name" value="Metallophos"/>
    <property type="match status" value="1"/>
</dbReference>
<organism evidence="2 3">
    <name type="scientific">Holothuria leucospilota</name>
    <name type="common">Black long sea cucumber</name>
    <name type="synonym">Mertensiothuria leucospilota</name>
    <dbReference type="NCBI Taxonomy" id="206669"/>
    <lineage>
        <taxon>Eukaryota</taxon>
        <taxon>Metazoa</taxon>
        <taxon>Echinodermata</taxon>
        <taxon>Eleutherozoa</taxon>
        <taxon>Echinozoa</taxon>
        <taxon>Holothuroidea</taxon>
        <taxon>Aspidochirotacea</taxon>
        <taxon>Aspidochirotida</taxon>
        <taxon>Holothuriidae</taxon>
        <taxon>Holothuria</taxon>
    </lineage>
</organism>
<dbReference type="Gene3D" id="3.60.21.10">
    <property type="match status" value="1"/>
</dbReference>
<dbReference type="InterPro" id="IPR029052">
    <property type="entry name" value="Metallo-depent_PP-like"/>
</dbReference>
<dbReference type="PANTHER" id="PTHR36492">
    <property type="match status" value="1"/>
</dbReference>
<dbReference type="AlphaFoldDB" id="A0A9Q1BFD6"/>
<dbReference type="SUPFAM" id="SSF56300">
    <property type="entry name" value="Metallo-dependent phosphatases"/>
    <property type="match status" value="1"/>
</dbReference>
<feature type="domain" description="Calcineurin-like phosphoesterase" evidence="1">
    <location>
        <begin position="3"/>
        <end position="92"/>
    </location>
</feature>